<reference evidence="2" key="1">
    <citation type="submission" date="2015-07" db="EMBL/GenBank/DDBJ databases">
        <authorList>
            <person name="Teixeira M.M."/>
            <person name="Souza R.C."/>
            <person name="Almeida L.G."/>
            <person name="Vicente V.A."/>
            <person name="de Hoog S."/>
            <person name="Bocca A.L."/>
            <person name="de Almeida S.R."/>
            <person name="Vasconcelos A.T."/>
            <person name="Felipe M.S."/>
        </authorList>
    </citation>
    <scope>NUCLEOTIDE SEQUENCE [LARGE SCALE GENOMIC DNA]</scope>
    <source>
        <strain evidence="2">KSF</strain>
    </source>
</reference>
<dbReference type="PANTHER" id="PTHR42085:SF7">
    <property type="entry name" value="F-BOX DOMAIN-CONTAINING PROTEIN"/>
    <property type="match status" value="1"/>
</dbReference>
<dbReference type="eggNOG" id="ENOG502T4YX">
    <property type="taxonomic scope" value="Eukaryota"/>
</dbReference>
<dbReference type="PANTHER" id="PTHR42085">
    <property type="entry name" value="F-BOX DOMAIN-CONTAINING PROTEIN"/>
    <property type="match status" value="1"/>
</dbReference>
<name>A0A1C1CM78_9EURO</name>
<dbReference type="OrthoDB" id="62952at2759"/>
<organism evidence="1 2">
    <name type="scientific">Cladophialophora carrionii</name>
    <dbReference type="NCBI Taxonomy" id="86049"/>
    <lineage>
        <taxon>Eukaryota</taxon>
        <taxon>Fungi</taxon>
        <taxon>Dikarya</taxon>
        <taxon>Ascomycota</taxon>
        <taxon>Pezizomycotina</taxon>
        <taxon>Eurotiomycetes</taxon>
        <taxon>Chaetothyriomycetidae</taxon>
        <taxon>Chaetothyriales</taxon>
        <taxon>Herpotrichiellaceae</taxon>
        <taxon>Cladophialophora</taxon>
    </lineage>
</organism>
<comment type="caution">
    <text evidence="1">The sequence shown here is derived from an EMBL/GenBank/DDBJ whole genome shotgun (WGS) entry which is preliminary data.</text>
</comment>
<sequence length="225" mass="24929">MAPTFFDLPLEIRLDIYSLVFGSGMALLEAKVEDDSCCMVPRRGTILNPSPRSSQLLRVSRTILLEARPIFYANTVFHIRSLVFAGALPTRLTDGHPCAPHIKHLVWQLDCDMLKHFYVQELQIGVPEISGWSSFEIRCCADTWRDSFLGEWCDREAFLRGRAQVVGDARMFHDAMSGGGGGSLTLVEDRSQLGSGRIILRIDSARSSVKQQRSSRAGAVVVGSS</sequence>
<proteinExistence type="predicted"/>
<keyword evidence="2" id="KW-1185">Reference proteome</keyword>
<gene>
    <name evidence="1" type="ORF">CLCR_07590</name>
</gene>
<dbReference type="AlphaFoldDB" id="A0A1C1CM78"/>
<dbReference type="VEuPathDB" id="FungiDB:G647_09837"/>
<dbReference type="Proteomes" id="UP000094526">
    <property type="component" value="Unassembled WGS sequence"/>
</dbReference>
<accession>A0A1C1CM78</accession>
<evidence type="ECO:0000313" key="1">
    <source>
        <dbReference type="EMBL" id="OCT49579.1"/>
    </source>
</evidence>
<protein>
    <submittedName>
        <fullName evidence="1">Uncharacterized protein</fullName>
    </submittedName>
</protein>
<dbReference type="InterPro" id="IPR038883">
    <property type="entry name" value="AN11006-like"/>
</dbReference>
<evidence type="ECO:0000313" key="2">
    <source>
        <dbReference type="Proteomes" id="UP000094526"/>
    </source>
</evidence>
<dbReference type="EMBL" id="LGRB01000010">
    <property type="protein sequence ID" value="OCT49579.1"/>
    <property type="molecule type" value="Genomic_DNA"/>
</dbReference>
<dbReference type="VEuPathDB" id="FungiDB:CLCR_07590"/>